<dbReference type="InterPro" id="IPR052090">
    <property type="entry name" value="Cytolytic_pore-forming_toxin"/>
</dbReference>
<evidence type="ECO:0000313" key="1">
    <source>
        <dbReference type="Proteomes" id="UP000887578"/>
    </source>
</evidence>
<reference evidence="2" key="1">
    <citation type="submission" date="2022-11" db="UniProtKB">
        <authorList>
            <consortium name="WormBaseParasite"/>
        </authorList>
    </citation>
    <scope>IDENTIFICATION</scope>
</reference>
<dbReference type="WBParaSite" id="PDA_v2.g19397.t1">
    <property type="protein sequence ID" value="PDA_v2.g19397.t1"/>
    <property type="gene ID" value="PDA_v2.g19397"/>
</dbReference>
<dbReference type="Proteomes" id="UP000887578">
    <property type="component" value="Unplaced"/>
</dbReference>
<accession>A0A914PMZ8</accession>
<keyword evidence="1" id="KW-1185">Reference proteome</keyword>
<name>A0A914PMZ8_9BILA</name>
<sequence length="370" mass="42039">MLEDFDIHGEINVQICTGALKIKGAGKYATNSNYNTKVVQYNQILKTTTRKETFNWKYLEDKDYDLPRAETQGTHMVVGIQYGGNAVITLKQKVTNESSVQEVRGNLSVALQGSKIPFVSGGEAGASLENIKKNNKCFQHIKISIEADIVSGKNGDISSIEGVKQFMDTFGGELMKYNDKKGIQNAEMNSVRFINNLREFEKMKRVHKDFYVCILPSENFTDYQQVLDKFVESAKDKTATKHFLLNSDVFPNGGGEEFGFQKTEKYPYYRYKNDEYVKIWDTFEGYKLPTFVNMSIGFSRPECTCARNAGLTTGCTELYEILIYQNSTLPAKNTTKFCAEWHYWTGYKVEVGALGNFFVYSTIILALSWL</sequence>
<dbReference type="AlphaFoldDB" id="A0A914PMZ8"/>
<protein>
    <submittedName>
        <fullName evidence="2">Uncharacterized protein</fullName>
    </submittedName>
</protein>
<dbReference type="PANTHER" id="PTHR31594:SF14">
    <property type="entry name" value="FIBRONECTIN TYPE-III DOMAIN-CONTAINING PROTEIN"/>
    <property type="match status" value="1"/>
</dbReference>
<dbReference type="PANTHER" id="PTHR31594">
    <property type="entry name" value="AIG1-TYPE G DOMAIN-CONTAINING PROTEIN"/>
    <property type="match status" value="1"/>
</dbReference>
<proteinExistence type="predicted"/>
<organism evidence="1 2">
    <name type="scientific">Panagrolaimus davidi</name>
    <dbReference type="NCBI Taxonomy" id="227884"/>
    <lineage>
        <taxon>Eukaryota</taxon>
        <taxon>Metazoa</taxon>
        <taxon>Ecdysozoa</taxon>
        <taxon>Nematoda</taxon>
        <taxon>Chromadorea</taxon>
        <taxon>Rhabditida</taxon>
        <taxon>Tylenchina</taxon>
        <taxon>Panagrolaimomorpha</taxon>
        <taxon>Panagrolaimoidea</taxon>
        <taxon>Panagrolaimidae</taxon>
        <taxon>Panagrolaimus</taxon>
    </lineage>
</organism>
<evidence type="ECO:0000313" key="2">
    <source>
        <dbReference type="WBParaSite" id="PDA_v2.g19397.t1"/>
    </source>
</evidence>